<gene>
    <name evidence="2" type="ORF">C2869_22210</name>
</gene>
<evidence type="ECO:0008006" key="4">
    <source>
        <dbReference type="Google" id="ProtNLM"/>
    </source>
</evidence>
<keyword evidence="3" id="KW-1185">Reference proteome</keyword>
<dbReference type="PANTHER" id="PTHR43169:SF2">
    <property type="entry name" value="NAD_GMP SYNTHASE DOMAIN-CONTAINING PROTEIN"/>
    <property type="match status" value="1"/>
</dbReference>
<dbReference type="GO" id="GO:0016783">
    <property type="term" value="F:sulfurtransferase activity"/>
    <property type="evidence" value="ECO:0007669"/>
    <property type="project" value="InterPro"/>
</dbReference>
<sequence length="270" mass="29857">MNTSDKIERLVAHLGTFPKMTIAVSGGIDSMVLSFIAHLYYPKSTTACHAHSPAVPQQAMKRIFDYTGRYEWNLKLVDAGEFADNNYLKNPINRCYYCKSNLYKRLSVANSGVVMSGTNTDDLSDFRPGLQAAEQQKVVHPYVDVGISKQDIYAIAKHLGLFDLQTLPSQPCLASRVETGIGILPADLKFIDKVESAVNAILESRHDVRCRMTYQGVILEMAPLPEGAIMADIQAVTKALCQRSGNLFSGIRLYQRGSAFVGKEAYREAV</sequence>
<feature type="active site" description="Nucleophile and sulfur donor" evidence="1">
    <location>
        <position position="172"/>
    </location>
</feature>
<dbReference type="EMBL" id="CP026605">
    <property type="protein sequence ID" value="AWB69218.1"/>
    <property type="molecule type" value="Genomic_DNA"/>
</dbReference>
<reference evidence="2 3" key="1">
    <citation type="submission" date="2018-01" db="EMBL/GenBank/DDBJ databases">
        <title>Genome sequence of a Cantenovulum-like bacteria.</title>
        <authorList>
            <person name="Tan W.R."/>
            <person name="Lau N.-S."/>
            <person name="Go F."/>
            <person name="Amirul A.-A.A."/>
        </authorList>
    </citation>
    <scope>NUCLEOTIDE SEQUENCE [LARGE SCALE GENOMIC DNA]</scope>
    <source>
        <strain evidence="2 3">CCB-QB4</strain>
        <plasmid evidence="3">Plasmid unnamed1</plasmid>
    </source>
</reference>
<dbReference type="KEGG" id="cate:C2869_22210"/>
<protein>
    <recommendedName>
        <fullName evidence="4">Adenine nucleotide alpha hydrolase</fullName>
    </recommendedName>
</protein>
<accession>A0A2S0VYE9</accession>
<geneLocation type="plasmid" evidence="2">
    <name>unnamed1</name>
</geneLocation>
<evidence type="ECO:0000256" key="1">
    <source>
        <dbReference type="PIRSR" id="PIRSR006661-1"/>
    </source>
</evidence>
<dbReference type="InterPro" id="IPR014729">
    <property type="entry name" value="Rossmann-like_a/b/a_fold"/>
</dbReference>
<organism evidence="2 3">
    <name type="scientific">Saccharobesus litoralis</name>
    <dbReference type="NCBI Taxonomy" id="2172099"/>
    <lineage>
        <taxon>Bacteria</taxon>
        <taxon>Pseudomonadati</taxon>
        <taxon>Pseudomonadota</taxon>
        <taxon>Gammaproteobacteria</taxon>
        <taxon>Alteromonadales</taxon>
        <taxon>Alteromonadaceae</taxon>
        <taxon>Saccharobesus</taxon>
    </lineage>
</organism>
<dbReference type="OrthoDB" id="9776919at2"/>
<dbReference type="SUPFAM" id="SSF52402">
    <property type="entry name" value="Adenine nucleotide alpha hydrolases-like"/>
    <property type="match status" value="1"/>
</dbReference>
<name>A0A2S0VYE9_9ALTE</name>
<dbReference type="InterPro" id="IPR052188">
    <property type="entry name" value="Ni-pincer_cofactor_biosynth"/>
</dbReference>
<dbReference type="Proteomes" id="UP000244441">
    <property type="component" value="Plasmid unnamed1"/>
</dbReference>
<dbReference type="PIRSF" id="PIRSF006661">
    <property type="entry name" value="PP-lp_UCP006661"/>
    <property type="match status" value="1"/>
</dbReference>
<dbReference type="AlphaFoldDB" id="A0A2S0VYE9"/>
<evidence type="ECO:0000313" key="2">
    <source>
        <dbReference type="EMBL" id="AWB69218.1"/>
    </source>
</evidence>
<evidence type="ECO:0000313" key="3">
    <source>
        <dbReference type="Proteomes" id="UP000244441"/>
    </source>
</evidence>
<dbReference type="InterPro" id="IPR005232">
    <property type="entry name" value="LarE"/>
</dbReference>
<proteinExistence type="predicted"/>
<dbReference type="Gene3D" id="3.40.50.620">
    <property type="entry name" value="HUPs"/>
    <property type="match status" value="1"/>
</dbReference>
<keyword evidence="2" id="KW-0614">Plasmid</keyword>
<dbReference type="RefSeq" id="WP_108605255.1">
    <property type="nucleotide sequence ID" value="NZ_CP026605.1"/>
</dbReference>
<dbReference type="PANTHER" id="PTHR43169">
    <property type="entry name" value="EXSB FAMILY PROTEIN"/>
    <property type="match status" value="1"/>
</dbReference>